<feature type="transmembrane region" description="Helical" evidence="8">
    <location>
        <begin position="305"/>
        <end position="325"/>
    </location>
</feature>
<evidence type="ECO:0000256" key="6">
    <source>
        <dbReference type="ARBA" id="ARBA00022989"/>
    </source>
</evidence>
<dbReference type="InterPro" id="IPR050297">
    <property type="entry name" value="LipidA_mod_glycosyltrf_83"/>
</dbReference>
<feature type="transmembrane region" description="Helical" evidence="8">
    <location>
        <begin position="161"/>
        <end position="179"/>
    </location>
</feature>
<evidence type="ECO:0000313" key="9">
    <source>
        <dbReference type="EMBL" id="SDD46592.1"/>
    </source>
</evidence>
<accession>A0A1G6UZ46</accession>
<dbReference type="GO" id="GO:0016763">
    <property type="term" value="F:pentosyltransferase activity"/>
    <property type="evidence" value="ECO:0007669"/>
    <property type="project" value="TreeGrafter"/>
</dbReference>
<comment type="subcellular location">
    <subcellularLocation>
        <location evidence="1">Cell membrane</location>
        <topology evidence="1">Multi-pass membrane protein</topology>
    </subcellularLocation>
</comment>
<keyword evidence="6 8" id="KW-1133">Transmembrane helix</keyword>
<feature type="transmembrane region" description="Helical" evidence="8">
    <location>
        <begin position="391"/>
        <end position="411"/>
    </location>
</feature>
<gene>
    <name evidence="9" type="ORF">SAMN04488509_102565</name>
</gene>
<evidence type="ECO:0000256" key="5">
    <source>
        <dbReference type="ARBA" id="ARBA00022692"/>
    </source>
</evidence>
<keyword evidence="4 9" id="KW-0808">Transferase</keyword>
<dbReference type="STRING" id="265719.SAMN04488509_102565"/>
<dbReference type="PANTHER" id="PTHR33908:SF11">
    <property type="entry name" value="MEMBRANE PROTEIN"/>
    <property type="match status" value="1"/>
</dbReference>
<evidence type="ECO:0000256" key="3">
    <source>
        <dbReference type="ARBA" id="ARBA00022676"/>
    </source>
</evidence>
<name>A0A1G6UZ46_9GAMM</name>
<evidence type="ECO:0000313" key="10">
    <source>
        <dbReference type="Proteomes" id="UP000199603"/>
    </source>
</evidence>
<organism evidence="9 10">
    <name type="scientific">Aquimonas voraii</name>
    <dbReference type="NCBI Taxonomy" id="265719"/>
    <lineage>
        <taxon>Bacteria</taxon>
        <taxon>Pseudomonadati</taxon>
        <taxon>Pseudomonadota</taxon>
        <taxon>Gammaproteobacteria</taxon>
        <taxon>Lysobacterales</taxon>
        <taxon>Lysobacteraceae</taxon>
        <taxon>Aquimonas</taxon>
    </lineage>
</organism>
<keyword evidence="3" id="KW-0328">Glycosyltransferase</keyword>
<evidence type="ECO:0000256" key="2">
    <source>
        <dbReference type="ARBA" id="ARBA00022475"/>
    </source>
</evidence>
<reference evidence="9 10" key="1">
    <citation type="submission" date="2016-10" db="EMBL/GenBank/DDBJ databases">
        <authorList>
            <person name="de Groot N.N."/>
        </authorList>
    </citation>
    <scope>NUCLEOTIDE SEQUENCE [LARGE SCALE GENOMIC DNA]</scope>
    <source>
        <strain evidence="9 10">DSM 16957</strain>
    </source>
</reference>
<keyword evidence="5 8" id="KW-0812">Transmembrane</keyword>
<feature type="transmembrane region" description="Helical" evidence="8">
    <location>
        <begin position="331"/>
        <end position="352"/>
    </location>
</feature>
<dbReference type="AlphaFoldDB" id="A0A1G6UZ46"/>
<dbReference type="GO" id="GO:0005886">
    <property type="term" value="C:plasma membrane"/>
    <property type="evidence" value="ECO:0007669"/>
    <property type="project" value="UniProtKB-SubCell"/>
</dbReference>
<proteinExistence type="predicted"/>
<keyword evidence="10" id="KW-1185">Reference proteome</keyword>
<feature type="transmembrane region" description="Helical" evidence="8">
    <location>
        <begin position="96"/>
        <end position="122"/>
    </location>
</feature>
<keyword evidence="7 8" id="KW-0472">Membrane</keyword>
<feature type="transmembrane region" description="Helical" evidence="8">
    <location>
        <begin position="364"/>
        <end position="385"/>
    </location>
</feature>
<dbReference type="Proteomes" id="UP000199603">
    <property type="component" value="Unassembled WGS sequence"/>
</dbReference>
<keyword evidence="2" id="KW-1003">Cell membrane</keyword>
<feature type="transmembrane region" description="Helical" evidence="8">
    <location>
        <begin position="20"/>
        <end position="40"/>
    </location>
</feature>
<feature type="transmembrane region" description="Helical" evidence="8">
    <location>
        <begin position="191"/>
        <end position="219"/>
    </location>
</feature>
<protein>
    <submittedName>
        <fullName evidence="9">4-amino-4-deoxy-L-arabinose transferase</fullName>
    </submittedName>
</protein>
<dbReference type="GO" id="GO:0009103">
    <property type="term" value="P:lipopolysaccharide biosynthetic process"/>
    <property type="evidence" value="ECO:0007669"/>
    <property type="project" value="UniProtKB-ARBA"/>
</dbReference>
<sequence length="671" mass="73561">MLPKDLRQAMPNTLESASWLRALLVVALFLALSWVLAWYVGVASVASPDFDGALNFKVSASVIEGHGYGSYYERFALFPIETQTNGPLVLPAAASIWLFGLTPIGLQLVNLLYVLALCALVFACHRRAAESRDWVVPMLGAVCCLQVPGMAQYALFGYGEVAAVVWGLAALWVLSCSLSTTTPPRLLGAGVLLGLSFLTKTVSLIWFPSIAGIYCLLIWRRASLWAAIRSGLWIGLGVLIALMVWEVYRAISLGSAGTYIEWWSEQFSEIRKQAGVRDHYADTPTWQAKLALHGAALAGFLKLPLWGLVLAGAAFGALLSVALWRSRGDDVRLYLLAALGSVALLYLYWWLLITPTEMMWLRRIMLGLLFVLLSLLVAVSCLWRAGPAGRVAALSGLGLVFVIVLPGQLLWGRPDRAVSAGHDFDFAAAVRALPEDALIFGSGWWQAPVAALLSQRQIQNEEAWSVERLAQAGRDAYLVLDRDALNLGKHTLQRLTWRCDCEPVHLSPGGRIYRVRALFDSPETSEASAYRLGPDSSVFGQGFSTGDEGGFRWAEQEARMQLPEPVHSDRWVLSLAVPDSGYLRTPAGMGITIEVEMGTCGVTTITVPPGEQHVLLRPACDQAIQSFVFRTSDHIDPERIRPDVRKLAFAFRSLEAFPTRTDRPVEQAAQP</sequence>
<dbReference type="PANTHER" id="PTHR33908">
    <property type="entry name" value="MANNOSYLTRANSFERASE YKCB-RELATED"/>
    <property type="match status" value="1"/>
</dbReference>
<dbReference type="EMBL" id="FNAG01000002">
    <property type="protein sequence ID" value="SDD46592.1"/>
    <property type="molecule type" value="Genomic_DNA"/>
</dbReference>
<feature type="transmembrane region" description="Helical" evidence="8">
    <location>
        <begin position="225"/>
        <end position="245"/>
    </location>
</feature>
<evidence type="ECO:0000256" key="1">
    <source>
        <dbReference type="ARBA" id="ARBA00004651"/>
    </source>
</evidence>
<evidence type="ECO:0000256" key="7">
    <source>
        <dbReference type="ARBA" id="ARBA00023136"/>
    </source>
</evidence>
<evidence type="ECO:0000256" key="8">
    <source>
        <dbReference type="SAM" id="Phobius"/>
    </source>
</evidence>
<evidence type="ECO:0000256" key="4">
    <source>
        <dbReference type="ARBA" id="ARBA00022679"/>
    </source>
</evidence>